<evidence type="ECO:0000256" key="2">
    <source>
        <dbReference type="ARBA" id="ARBA00022741"/>
    </source>
</evidence>
<evidence type="ECO:0008006" key="10">
    <source>
        <dbReference type="Google" id="ProtNLM"/>
    </source>
</evidence>
<dbReference type="EMBL" id="CM002928">
    <property type="protein sequence ID" value="KGN45096.1"/>
    <property type="molecule type" value="Genomic_DNA"/>
</dbReference>
<dbReference type="PANTHER" id="PTHR36766:SF40">
    <property type="entry name" value="DISEASE RESISTANCE PROTEIN RGA3"/>
    <property type="match status" value="1"/>
</dbReference>
<dbReference type="Gene3D" id="1.10.10.10">
    <property type="entry name" value="Winged helix-like DNA-binding domain superfamily/Winged helix DNA-binding domain"/>
    <property type="match status" value="1"/>
</dbReference>
<dbReference type="InterPro" id="IPR032675">
    <property type="entry name" value="LRR_dom_sf"/>
</dbReference>
<dbReference type="InterPro" id="IPR058922">
    <property type="entry name" value="WHD_DRP"/>
</dbReference>
<dbReference type="SUPFAM" id="SSF52540">
    <property type="entry name" value="P-loop containing nucleoside triphosphate hydrolases"/>
    <property type="match status" value="1"/>
</dbReference>
<keyword evidence="2" id="KW-0547">Nucleotide-binding</keyword>
<reference evidence="8 9" key="2">
    <citation type="journal article" date="2009" name="PLoS ONE">
        <title>An integrated genetic and cytogenetic map of the cucumber genome.</title>
        <authorList>
            <person name="Ren Y."/>
            <person name="Zhang Z."/>
            <person name="Liu J."/>
            <person name="Staub J.E."/>
            <person name="Han Y."/>
            <person name="Cheng Z."/>
            <person name="Li X."/>
            <person name="Lu J."/>
            <person name="Miao H."/>
            <person name="Kang H."/>
            <person name="Xie B."/>
            <person name="Gu X."/>
            <person name="Wang X."/>
            <person name="Du Y."/>
            <person name="Jin W."/>
            <person name="Huang S."/>
        </authorList>
    </citation>
    <scope>NUCLEOTIDE SEQUENCE [LARGE SCALE GENOMIC DNA]</scope>
    <source>
        <strain evidence="9">cv. 9930</strain>
    </source>
</reference>
<gene>
    <name evidence="8" type="ORF">Csa_7G420890</name>
</gene>
<reference evidence="8 9" key="3">
    <citation type="journal article" date="2010" name="BMC Genomics">
        <title>Transcriptome sequencing and comparative analysis of cucumber flowers with different sex types.</title>
        <authorList>
            <person name="Guo S."/>
            <person name="Zheng Y."/>
            <person name="Joung J.G."/>
            <person name="Liu S."/>
            <person name="Zhang Z."/>
            <person name="Crasta O.R."/>
            <person name="Sobral B.W."/>
            <person name="Xu Y."/>
            <person name="Huang S."/>
            <person name="Fei Z."/>
        </authorList>
    </citation>
    <scope>NUCLEOTIDE SEQUENCE [LARGE SCALE GENOMIC DNA]</scope>
    <source>
        <strain evidence="9">cv. 9930</strain>
    </source>
</reference>
<evidence type="ECO:0000256" key="4">
    <source>
        <dbReference type="ARBA" id="ARBA00022840"/>
    </source>
</evidence>
<organism evidence="8 9">
    <name type="scientific">Cucumis sativus</name>
    <name type="common">Cucumber</name>
    <dbReference type="NCBI Taxonomy" id="3659"/>
    <lineage>
        <taxon>Eukaryota</taxon>
        <taxon>Viridiplantae</taxon>
        <taxon>Streptophyta</taxon>
        <taxon>Embryophyta</taxon>
        <taxon>Tracheophyta</taxon>
        <taxon>Spermatophyta</taxon>
        <taxon>Magnoliopsida</taxon>
        <taxon>eudicotyledons</taxon>
        <taxon>Gunneridae</taxon>
        <taxon>Pentapetalae</taxon>
        <taxon>rosids</taxon>
        <taxon>fabids</taxon>
        <taxon>Cucurbitales</taxon>
        <taxon>Cucurbitaceae</taxon>
        <taxon>Benincaseae</taxon>
        <taxon>Cucumis</taxon>
    </lineage>
</organism>
<dbReference type="InterPro" id="IPR036388">
    <property type="entry name" value="WH-like_DNA-bd_sf"/>
</dbReference>
<feature type="domain" description="Disease resistance N-terminal" evidence="5">
    <location>
        <begin position="16"/>
        <end position="98"/>
    </location>
</feature>
<keyword evidence="1" id="KW-0677">Repeat</keyword>
<dbReference type="InterPro" id="IPR027417">
    <property type="entry name" value="P-loop_NTPase"/>
</dbReference>
<accession>A0A0A0KBD9</accession>
<dbReference type="Gene3D" id="1.20.5.4130">
    <property type="match status" value="1"/>
</dbReference>
<keyword evidence="4" id="KW-0067">ATP-binding</keyword>
<dbReference type="SUPFAM" id="SSF52058">
    <property type="entry name" value="L domain-like"/>
    <property type="match status" value="1"/>
</dbReference>
<dbReference type="STRING" id="3659.A0A0A0KBD9"/>
<proteinExistence type="predicted"/>
<dbReference type="InterPro" id="IPR001611">
    <property type="entry name" value="Leu-rich_rpt"/>
</dbReference>
<dbReference type="eggNOG" id="KOG4658">
    <property type="taxonomic scope" value="Eukaryota"/>
</dbReference>
<dbReference type="GO" id="GO:0051707">
    <property type="term" value="P:response to other organism"/>
    <property type="evidence" value="ECO:0007669"/>
    <property type="project" value="UniProtKB-ARBA"/>
</dbReference>
<dbReference type="AlphaFoldDB" id="A0A0A0KBD9"/>
<feature type="domain" description="Disease resistance R13L4/SHOC-2-like LRR" evidence="7">
    <location>
        <begin position="395"/>
        <end position="525"/>
    </location>
</feature>
<dbReference type="FunFam" id="1.10.10.10:FF:000322">
    <property type="entry name" value="Probable disease resistance protein At1g63360"/>
    <property type="match status" value="1"/>
</dbReference>
<feature type="domain" description="Disease resistance protein winged helix" evidence="6">
    <location>
        <begin position="263"/>
        <end position="336"/>
    </location>
</feature>
<name>A0A0A0KBD9_CUCSA</name>
<dbReference type="InterPro" id="IPR038005">
    <property type="entry name" value="RX-like_CC"/>
</dbReference>
<evidence type="ECO:0000313" key="9">
    <source>
        <dbReference type="Proteomes" id="UP000029981"/>
    </source>
</evidence>
<dbReference type="PANTHER" id="PTHR36766">
    <property type="entry name" value="PLANT BROAD-SPECTRUM MILDEW RESISTANCE PROTEIN RPW8"/>
    <property type="match status" value="1"/>
</dbReference>
<dbReference type="PRINTS" id="PR00364">
    <property type="entry name" value="DISEASERSIST"/>
</dbReference>
<keyword evidence="9" id="KW-1185">Reference proteome</keyword>
<dbReference type="GO" id="GO:0043531">
    <property type="term" value="F:ADP binding"/>
    <property type="evidence" value="ECO:0007669"/>
    <property type="project" value="InterPro"/>
</dbReference>
<dbReference type="GO" id="GO:0006952">
    <property type="term" value="P:defense response"/>
    <property type="evidence" value="ECO:0007669"/>
    <property type="project" value="UniProtKB-KW"/>
</dbReference>
<evidence type="ECO:0000259" key="5">
    <source>
        <dbReference type="Pfam" id="PF18052"/>
    </source>
</evidence>
<reference evidence="8 9" key="4">
    <citation type="journal article" date="2011" name="BMC Genomics">
        <title>RNA-Seq improves annotation of protein-coding genes in the cucumber genome.</title>
        <authorList>
            <person name="Li Z."/>
            <person name="Zhang Z."/>
            <person name="Yan P."/>
            <person name="Huang S."/>
            <person name="Fei Z."/>
            <person name="Lin K."/>
        </authorList>
    </citation>
    <scope>NUCLEOTIDE SEQUENCE [LARGE SCALE GENOMIC DNA]</scope>
    <source>
        <strain evidence="9">cv. 9930</strain>
    </source>
</reference>
<sequence length="555" mass="64717">MAEAILYNVTADIIFKLGSSALQELGLLWGVNDELDKLKHSLSAIQAVLLDAEEQQSKSLAVKAWVSRLKDALYEIDDLVDESSYETLRRQVLAKDQRKRKLVRILFSKFKSNWKIDHKIKDIRQRLQSINDDKNQFSFSEHVIEKRDDEELRKRRETYSYILEEEVIGHPSNPEKLDQSSSLIQIGREIVSKLKGVPLTIRTIGGLLKDNKSKRVWLSFKDNELHRILGQGQDNLKEVRLILELSYKYLPANLKQCFLYCALFPKDYEIKTHELILMWSAQGFIQPNGSKDNSLIDIGNDYFMELLSRSFFQEVTKNERGDIIACKMHDLMHDLACWIADNECNVINIGTRHFSWKDQYSHKDQLLRSLSKVTNLRTFFMLDSANDLKWEFTKILHDHLQLRALYFKNLKNAMIVLEFTGKLKHLRYLSIMDSFILNLPDSITELYNLETLILRNSSFKMLPDNIGNLINLKHLDLSNNRNLKFLPDSISDLCKLEELILHGCLRLEEFPEDTKKLINLKHLSICGCLSLTYLPKRLGELSDLQILRFQINRID</sequence>
<dbReference type="Pfam" id="PF18052">
    <property type="entry name" value="Rx_N"/>
    <property type="match status" value="1"/>
</dbReference>
<evidence type="ECO:0000256" key="1">
    <source>
        <dbReference type="ARBA" id="ARBA00022737"/>
    </source>
</evidence>
<dbReference type="PROSITE" id="PS51450">
    <property type="entry name" value="LRR"/>
    <property type="match status" value="1"/>
</dbReference>
<keyword evidence="3" id="KW-0611">Plant defense</keyword>
<dbReference type="InterPro" id="IPR041118">
    <property type="entry name" value="Rx_N"/>
</dbReference>
<evidence type="ECO:0000259" key="7">
    <source>
        <dbReference type="Pfam" id="PF23598"/>
    </source>
</evidence>
<dbReference type="GO" id="GO:0005524">
    <property type="term" value="F:ATP binding"/>
    <property type="evidence" value="ECO:0007669"/>
    <property type="project" value="UniProtKB-KW"/>
</dbReference>
<dbReference type="Proteomes" id="UP000029981">
    <property type="component" value="Chromosome 7"/>
</dbReference>
<evidence type="ECO:0000313" key="8">
    <source>
        <dbReference type="EMBL" id="KGN45096.1"/>
    </source>
</evidence>
<dbReference type="InterPro" id="IPR055414">
    <property type="entry name" value="LRR_R13L4/SHOC2-like"/>
</dbReference>
<reference evidence="8 9" key="1">
    <citation type="journal article" date="2009" name="Nat. Genet.">
        <title>The genome of the cucumber, Cucumis sativus L.</title>
        <authorList>
            <person name="Huang S."/>
            <person name="Li R."/>
            <person name="Zhang Z."/>
            <person name="Li L."/>
            <person name="Gu X."/>
            <person name="Fan W."/>
            <person name="Lucas W.J."/>
            <person name="Wang X."/>
            <person name="Xie B."/>
            <person name="Ni P."/>
            <person name="Ren Y."/>
            <person name="Zhu H."/>
            <person name="Li J."/>
            <person name="Lin K."/>
            <person name="Jin W."/>
            <person name="Fei Z."/>
            <person name="Li G."/>
            <person name="Staub J."/>
            <person name="Kilian A."/>
            <person name="van der Vossen E.A."/>
            <person name="Wu Y."/>
            <person name="Guo J."/>
            <person name="He J."/>
            <person name="Jia Z."/>
            <person name="Ren Y."/>
            <person name="Tian G."/>
            <person name="Lu Y."/>
            <person name="Ruan J."/>
            <person name="Qian W."/>
            <person name="Wang M."/>
            <person name="Huang Q."/>
            <person name="Li B."/>
            <person name="Xuan Z."/>
            <person name="Cao J."/>
            <person name="Asan"/>
            <person name="Wu Z."/>
            <person name="Zhang J."/>
            <person name="Cai Q."/>
            <person name="Bai Y."/>
            <person name="Zhao B."/>
            <person name="Han Y."/>
            <person name="Li Y."/>
            <person name="Li X."/>
            <person name="Wang S."/>
            <person name="Shi Q."/>
            <person name="Liu S."/>
            <person name="Cho W.K."/>
            <person name="Kim J.Y."/>
            <person name="Xu Y."/>
            <person name="Heller-Uszynska K."/>
            <person name="Miao H."/>
            <person name="Cheng Z."/>
            <person name="Zhang S."/>
            <person name="Wu J."/>
            <person name="Yang Y."/>
            <person name="Kang H."/>
            <person name="Li M."/>
            <person name="Liang H."/>
            <person name="Ren X."/>
            <person name="Shi Z."/>
            <person name="Wen M."/>
            <person name="Jian M."/>
            <person name="Yang H."/>
            <person name="Zhang G."/>
            <person name="Yang Z."/>
            <person name="Chen R."/>
            <person name="Liu S."/>
            <person name="Li J."/>
            <person name="Ma L."/>
            <person name="Liu H."/>
            <person name="Zhou Y."/>
            <person name="Zhao J."/>
            <person name="Fang X."/>
            <person name="Li G."/>
            <person name="Fang L."/>
            <person name="Li Y."/>
            <person name="Liu D."/>
            <person name="Zheng H."/>
            <person name="Zhang Y."/>
            <person name="Qin N."/>
            <person name="Li Z."/>
            <person name="Yang G."/>
            <person name="Yang S."/>
            <person name="Bolund L."/>
            <person name="Kristiansen K."/>
            <person name="Zheng H."/>
            <person name="Li S."/>
            <person name="Zhang X."/>
            <person name="Yang H."/>
            <person name="Wang J."/>
            <person name="Sun R."/>
            <person name="Zhang B."/>
            <person name="Jiang S."/>
            <person name="Wang J."/>
            <person name="Du Y."/>
            <person name="Li S."/>
        </authorList>
    </citation>
    <scope>NUCLEOTIDE SEQUENCE [LARGE SCALE GENOMIC DNA]</scope>
    <source>
        <strain evidence="9">cv. 9930</strain>
    </source>
</reference>
<dbReference type="InterPro" id="IPR042197">
    <property type="entry name" value="Apaf_helical"/>
</dbReference>
<dbReference type="Gene3D" id="1.10.8.430">
    <property type="entry name" value="Helical domain of apoptotic protease-activating factors"/>
    <property type="match status" value="1"/>
</dbReference>
<dbReference type="CDD" id="cd14798">
    <property type="entry name" value="RX-CC_like"/>
    <property type="match status" value="1"/>
</dbReference>
<evidence type="ECO:0000259" key="6">
    <source>
        <dbReference type="Pfam" id="PF23559"/>
    </source>
</evidence>
<protein>
    <recommendedName>
        <fullName evidence="10">Rx N-terminal domain-containing protein</fullName>
    </recommendedName>
</protein>
<dbReference type="Pfam" id="PF23598">
    <property type="entry name" value="LRR_14"/>
    <property type="match status" value="1"/>
</dbReference>
<dbReference type="Gramene" id="KGN45096">
    <property type="protein sequence ID" value="KGN45096"/>
    <property type="gene ID" value="Csa_7G420890"/>
</dbReference>
<dbReference type="Pfam" id="PF23559">
    <property type="entry name" value="WHD_DRP"/>
    <property type="match status" value="1"/>
</dbReference>
<dbReference type="Gene3D" id="3.80.10.10">
    <property type="entry name" value="Ribonuclease Inhibitor"/>
    <property type="match status" value="1"/>
</dbReference>
<evidence type="ECO:0000256" key="3">
    <source>
        <dbReference type="ARBA" id="ARBA00022821"/>
    </source>
</evidence>
<dbReference type="OMA" id="WIADNEC"/>